<dbReference type="PANTHER" id="PTHR43312">
    <property type="entry name" value="D-THREO-ALDOSE 1-DEHYDROGENASE"/>
    <property type="match status" value="1"/>
</dbReference>
<dbReference type="CDD" id="cd19097">
    <property type="entry name" value="AKR_unchar"/>
    <property type="match status" value="1"/>
</dbReference>
<feature type="domain" description="NADP-dependent oxidoreductase" evidence="1">
    <location>
        <begin position="27"/>
        <end position="297"/>
    </location>
</feature>
<dbReference type="STRING" id="1232681.ADIS_1761"/>
<dbReference type="EMBL" id="AQHR01000049">
    <property type="protein sequence ID" value="EON77842.1"/>
    <property type="molecule type" value="Genomic_DNA"/>
</dbReference>
<evidence type="ECO:0000313" key="2">
    <source>
        <dbReference type="EMBL" id="EON77842.1"/>
    </source>
</evidence>
<reference evidence="2 3" key="1">
    <citation type="submission" date="2013-02" db="EMBL/GenBank/DDBJ databases">
        <title>A novel strain isolated from Lonar lake, Maharashtra, India.</title>
        <authorList>
            <person name="Singh A."/>
        </authorList>
    </citation>
    <scope>NUCLEOTIDE SEQUENCE [LARGE SCALE GENOMIC DNA]</scope>
    <source>
        <strain evidence="2 3">AK24</strain>
    </source>
</reference>
<accession>R7ZUT2</accession>
<keyword evidence="3" id="KW-1185">Reference proteome</keyword>
<dbReference type="Gene3D" id="3.20.20.100">
    <property type="entry name" value="NADP-dependent oxidoreductase domain"/>
    <property type="match status" value="1"/>
</dbReference>
<dbReference type="Pfam" id="PF00248">
    <property type="entry name" value="Aldo_ket_red"/>
    <property type="match status" value="1"/>
</dbReference>
<protein>
    <submittedName>
        <fullName evidence="2">Oxidoreductase, aldo/keto reductase family</fullName>
    </submittedName>
</protein>
<dbReference type="SUPFAM" id="SSF51430">
    <property type="entry name" value="NAD(P)-linked oxidoreductase"/>
    <property type="match status" value="1"/>
</dbReference>
<dbReference type="Proteomes" id="UP000013909">
    <property type="component" value="Unassembled WGS sequence"/>
</dbReference>
<proteinExistence type="predicted"/>
<dbReference type="PATRIC" id="fig|1288963.3.peg.1752"/>
<dbReference type="InterPro" id="IPR023210">
    <property type="entry name" value="NADP_OxRdtase_dom"/>
</dbReference>
<gene>
    <name evidence="2" type="ORF">ADIS_1761</name>
</gene>
<dbReference type="PRINTS" id="PR00069">
    <property type="entry name" value="ALDKETRDTASE"/>
</dbReference>
<sequence>MRYVDLGKTGLRVSEIAFGGVEIGMPYGIGIRSEADMLQEKEAVHLLNRSLDEGINFFDTARMYGDSERLMGIAFASKREQVLISSKCRHFRDQQGNLPACGQVAQIINQSVEESLRALRTDYLDLYMLHQADLEILKHEEVVDAFLALKFAGKVRSIGASTYTLAESTEAVESGVWEVVQLPFNLLDQRQAAVFDGAVERGVGLVIRSVLLKGLLSERGKCLPEPLEQIERHIEKLADLAGSLGLDLPTLAIRFALSFDAVSSVLVGIDQDSYLLHAAEAARKSQLEEEVFNTAKRLVYPDPAFINLPHWDKMGWLT</sequence>
<dbReference type="InterPro" id="IPR020471">
    <property type="entry name" value="AKR"/>
</dbReference>
<dbReference type="AlphaFoldDB" id="R7ZUT2"/>
<dbReference type="InterPro" id="IPR053135">
    <property type="entry name" value="AKR2_Oxidoreductase"/>
</dbReference>
<dbReference type="OrthoDB" id="9773828at2"/>
<evidence type="ECO:0000259" key="1">
    <source>
        <dbReference type="Pfam" id="PF00248"/>
    </source>
</evidence>
<dbReference type="InterPro" id="IPR036812">
    <property type="entry name" value="NAD(P)_OxRdtase_dom_sf"/>
</dbReference>
<dbReference type="PANTHER" id="PTHR43312:SF1">
    <property type="entry name" value="NADP-DEPENDENT OXIDOREDUCTASE DOMAIN-CONTAINING PROTEIN"/>
    <property type="match status" value="1"/>
</dbReference>
<evidence type="ECO:0000313" key="3">
    <source>
        <dbReference type="Proteomes" id="UP000013909"/>
    </source>
</evidence>
<comment type="caution">
    <text evidence="2">The sequence shown here is derived from an EMBL/GenBank/DDBJ whole genome shotgun (WGS) entry which is preliminary data.</text>
</comment>
<dbReference type="GO" id="GO:0016491">
    <property type="term" value="F:oxidoreductase activity"/>
    <property type="evidence" value="ECO:0007669"/>
    <property type="project" value="InterPro"/>
</dbReference>
<name>R7ZUT2_9BACT</name>
<organism evidence="2 3">
    <name type="scientific">Lunatimonas lonarensis</name>
    <dbReference type="NCBI Taxonomy" id="1232681"/>
    <lineage>
        <taxon>Bacteria</taxon>
        <taxon>Pseudomonadati</taxon>
        <taxon>Bacteroidota</taxon>
        <taxon>Cytophagia</taxon>
        <taxon>Cytophagales</taxon>
        <taxon>Cyclobacteriaceae</taxon>
    </lineage>
</organism>